<dbReference type="GO" id="GO:0006955">
    <property type="term" value="P:immune response"/>
    <property type="evidence" value="ECO:0007669"/>
    <property type="project" value="InterPro"/>
</dbReference>
<evidence type="ECO:0000256" key="3">
    <source>
        <dbReference type="ARBA" id="ARBA00022514"/>
    </source>
</evidence>
<dbReference type="Proteomes" id="UP001230051">
    <property type="component" value="Unassembled WGS sequence"/>
</dbReference>
<sequence>MSNRSLLTYVLISSFVLSILIDQASAFGPHKYDCCINYTKKPVPIRFIKGYMEQSSLKVCRIDAIIFLTVEDKKVCANSKDAWVKSTMKRLSFRLKQLSKKSPDENGDGTKAIPDHFTVIVTPAAS</sequence>
<keyword evidence="2" id="KW-0145">Chemotaxis</keyword>
<dbReference type="PANTHER" id="PTHR12015">
    <property type="entry name" value="SMALL INDUCIBLE CYTOKINE A"/>
    <property type="match status" value="1"/>
</dbReference>
<evidence type="ECO:0000256" key="4">
    <source>
        <dbReference type="ARBA" id="ARBA00022525"/>
    </source>
</evidence>
<evidence type="ECO:0000256" key="8">
    <source>
        <dbReference type="SAM" id="SignalP"/>
    </source>
</evidence>
<evidence type="ECO:0000256" key="6">
    <source>
        <dbReference type="ARBA" id="ARBA00023157"/>
    </source>
</evidence>
<reference evidence="10" key="1">
    <citation type="submission" date="2022-02" db="EMBL/GenBank/DDBJ databases">
        <title>Atlantic sturgeon de novo genome assembly.</title>
        <authorList>
            <person name="Stock M."/>
            <person name="Klopp C."/>
            <person name="Guiguen Y."/>
            <person name="Cabau C."/>
            <person name="Parinello H."/>
            <person name="Santidrian Yebra-Pimentel E."/>
            <person name="Kuhl H."/>
            <person name="Dirks R.P."/>
            <person name="Guessner J."/>
            <person name="Wuertz S."/>
            <person name="Du K."/>
            <person name="Schartl M."/>
        </authorList>
    </citation>
    <scope>NUCLEOTIDE SEQUENCE</scope>
    <source>
        <strain evidence="10">STURGEONOMICS-FGT-2020</strain>
        <tissue evidence="10">Whole blood</tissue>
    </source>
</reference>
<evidence type="ECO:0000259" key="9">
    <source>
        <dbReference type="SMART" id="SM00199"/>
    </source>
</evidence>
<comment type="subcellular location">
    <subcellularLocation>
        <location evidence="1">Secreted</location>
    </subcellularLocation>
</comment>
<keyword evidence="6" id="KW-1015">Disulfide bond</keyword>
<evidence type="ECO:0000256" key="5">
    <source>
        <dbReference type="ARBA" id="ARBA00022729"/>
    </source>
</evidence>
<dbReference type="InterPro" id="IPR001811">
    <property type="entry name" value="Chemokine_IL8-like_dom"/>
</dbReference>
<name>A0AAD8DFX7_ACIOX</name>
<keyword evidence="11" id="KW-1185">Reference proteome</keyword>
<organism evidence="10 11">
    <name type="scientific">Acipenser oxyrinchus oxyrinchus</name>
    <dbReference type="NCBI Taxonomy" id="40147"/>
    <lineage>
        <taxon>Eukaryota</taxon>
        <taxon>Metazoa</taxon>
        <taxon>Chordata</taxon>
        <taxon>Craniata</taxon>
        <taxon>Vertebrata</taxon>
        <taxon>Euteleostomi</taxon>
        <taxon>Actinopterygii</taxon>
        <taxon>Chondrostei</taxon>
        <taxon>Acipenseriformes</taxon>
        <taxon>Acipenseridae</taxon>
        <taxon>Acipenser</taxon>
    </lineage>
</organism>
<dbReference type="AlphaFoldDB" id="A0AAD8DFX7"/>
<keyword evidence="7" id="KW-0395">Inflammatory response</keyword>
<dbReference type="FunFam" id="2.40.50.40:FF:000012">
    <property type="entry name" value="C-C motif chemokine"/>
    <property type="match status" value="1"/>
</dbReference>
<dbReference type="InterPro" id="IPR039809">
    <property type="entry name" value="Chemokine_b/g/d"/>
</dbReference>
<keyword evidence="5 8" id="KW-0732">Signal</keyword>
<comment type="caution">
    <text evidence="10">The sequence shown here is derived from an EMBL/GenBank/DDBJ whole genome shotgun (WGS) entry which is preliminary data.</text>
</comment>
<dbReference type="InterPro" id="IPR036048">
    <property type="entry name" value="Interleukin_8-like_sf"/>
</dbReference>
<accession>A0AAD8DFX7</accession>
<evidence type="ECO:0000313" key="11">
    <source>
        <dbReference type="Proteomes" id="UP001230051"/>
    </source>
</evidence>
<evidence type="ECO:0000256" key="7">
    <source>
        <dbReference type="ARBA" id="ARBA00023198"/>
    </source>
</evidence>
<protein>
    <submittedName>
        <fullName evidence="10">C-C motif chemokine 20-like</fullName>
    </submittedName>
</protein>
<gene>
    <name evidence="10" type="primary">Ccl20</name>
    <name evidence="10" type="ORF">AOXY_G9444</name>
</gene>
<evidence type="ECO:0000256" key="2">
    <source>
        <dbReference type="ARBA" id="ARBA00022500"/>
    </source>
</evidence>
<dbReference type="GO" id="GO:0008009">
    <property type="term" value="F:chemokine activity"/>
    <property type="evidence" value="ECO:0007669"/>
    <property type="project" value="InterPro"/>
</dbReference>
<dbReference type="GO" id="GO:0006954">
    <property type="term" value="P:inflammatory response"/>
    <property type="evidence" value="ECO:0007669"/>
    <property type="project" value="UniProtKB-KW"/>
</dbReference>
<feature type="signal peptide" evidence="8">
    <location>
        <begin position="1"/>
        <end position="26"/>
    </location>
</feature>
<dbReference type="Gene3D" id="2.40.50.40">
    <property type="match status" value="1"/>
</dbReference>
<dbReference type="SMART" id="SM00199">
    <property type="entry name" value="SCY"/>
    <property type="match status" value="1"/>
</dbReference>
<dbReference type="GO" id="GO:0005615">
    <property type="term" value="C:extracellular space"/>
    <property type="evidence" value="ECO:0007669"/>
    <property type="project" value="UniProtKB-KW"/>
</dbReference>
<dbReference type="EMBL" id="JAGXEW010000008">
    <property type="protein sequence ID" value="KAK1168641.1"/>
    <property type="molecule type" value="Genomic_DNA"/>
</dbReference>
<keyword evidence="3" id="KW-0202">Cytokine</keyword>
<proteinExistence type="predicted"/>
<feature type="chain" id="PRO_5042015604" evidence="8">
    <location>
        <begin position="27"/>
        <end position="126"/>
    </location>
</feature>
<dbReference type="Pfam" id="PF00048">
    <property type="entry name" value="IL8"/>
    <property type="match status" value="1"/>
</dbReference>
<dbReference type="PANTHER" id="PTHR12015:SF108">
    <property type="entry name" value="C-C MOTIF CHEMOKINE 20"/>
    <property type="match status" value="1"/>
</dbReference>
<keyword evidence="4" id="KW-0964">Secreted</keyword>
<feature type="domain" description="Chemokine interleukin-8-like" evidence="9">
    <location>
        <begin position="31"/>
        <end position="91"/>
    </location>
</feature>
<evidence type="ECO:0000313" key="10">
    <source>
        <dbReference type="EMBL" id="KAK1168641.1"/>
    </source>
</evidence>
<dbReference type="SUPFAM" id="SSF54117">
    <property type="entry name" value="Interleukin 8-like chemokines"/>
    <property type="match status" value="1"/>
</dbReference>
<evidence type="ECO:0000256" key="1">
    <source>
        <dbReference type="ARBA" id="ARBA00004613"/>
    </source>
</evidence>